<dbReference type="InterPro" id="IPR036249">
    <property type="entry name" value="Thioredoxin-like_sf"/>
</dbReference>
<dbReference type="SUPFAM" id="SSF52833">
    <property type="entry name" value="Thioredoxin-like"/>
    <property type="match status" value="1"/>
</dbReference>
<sequence length="399" mass="41757">MRTVLLTLALALGGSRLAAADEPKPANKLPTLKVGDAPPPLKVSKWLTGKGVKAFEPGKVYVIEFWAVWCGPCVAMMPHLGDIQEQLGPKGVTIIGFTANASGNTQEHVVKFLEKRRDKLGYTIAFADDADTFNAYMTASGQVGIPCSFVIGKDGKIAYIGHPYCLSEVLPKVLAGTWDAVKGPAEMEAAEKLWDETYAAITIPGDAVAQLTQWEEFSAKWPGLAADSQMTAARIRLLVSAKRFADAQKLAESMMTKAAKRNDVGALSAVAEVLSAEAAAGQPKLVEVGVRAAEAALAIDGPTVAALIRATKAYAAAGNTAKAKEFGPKAVAAAEKAVAGDKDALGTLQVAAALAACGERAKAKAAAEKAVGMVDPKNAGIKQYVEQQAKKYGYESKAK</sequence>
<name>A0A6M5Z6H5_9BACT</name>
<proteinExistence type="predicted"/>
<protein>
    <recommendedName>
        <fullName evidence="6">Thioredoxin domain-containing protein</fullName>
    </recommendedName>
</protein>
<dbReference type="EMBL" id="CP053452">
    <property type="protein sequence ID" value="QJX00991.1"/>
    <property type="molecule type" value="Genomic_DNA"/>
</dbReference>
<evidence type="ECO:0000256" key="5">
    <source>
        <dbReference type="SAM" id="SignalP"/>
    </source>
</evidence>
<dbReference type="PANTHER" id="PTHR42852:SF6">
    <property type="entry name" value="THIOL:DISULFIDE INTERCHANGE PROTEIN DSBE"/>
    <property type="match status" value="1"/>
</dbReference>
<dbReference type="PROSITE" id="PS00194">
    <property type="entry name" value="THIOREDOXIN_1"/>
    <property type="match status" value="1"/>
</dbReference>
<dbReference type="InterPro" id="IPR013740">
    <property type="entry name" value="Redoxin"/>
</dbReference>
<reference evidence="8" key="1">
    <citation type="submission" date="2020-05" db="EMBL/GenBank/DDBJ databases">
        <title>Frigoriglobus tundricola gen. nov., sp. nov., a psychrotolerant cellulolytic planctomycete of the family Gemmataceae with two divergent copies of 16S rRNA gene.</title>
        <authorList>
            <person name="Kulichevskaya I.S."/>
            <person name="Ivanova A.A."/>
            <person name="Naumoff D.G."/>
            <person name="Beletsky A.V."/>
            <person name="Rijpstra W.I.C."/>
            <person name="Sinninghe Damste J.S."/>
            <person name="Mardanov A.V."/>
            <person name="Ravin N.V."/>
            <person name="Dedysh S.N."/>
        </authorList>
    </citation>
    <scope>NUCLEOTIDE SEQUENCE [LARGE SCALE GENOMIC DNA]</scope>
    <source>
        <strain evidence="8">PL17</strain>
    </source>
</reference>
<accession>A0A6M5Z6H5</accession>
<keyword evidence="4" id="KW-0676">Redox-active center</keyword>
<evidence type="ECO:0000259" key="6">
    <source>
        <dbReference type="PROSITE" id="PS51352"/>
    </source>
</evidence>
<feature type="chain" id="PRO_5026919328" description="Thioredoxin domain-containing protein" evidence="5">
    <location>
        <begin position="21"/>
        <end position="399"/>
    </location>
</feature>
<dbReference type="InterPro" id="IPR013766">
    <property type="entry name" value="Thioredoxin_domain"/>
</dbReference>
<dbReference type="GO" id="GO:0016491">
    <property type="term" value="F:oxidoreductase activity"/>
    <property type="evidence" value="ECO:0007669"/>
    <property type="project" value="InterPro"/>
</dbReference>
<dbReference type="KEGG" id="ftj:FTUN_8629"/>
<evidence type="ECO:0000313" key="7">
    <source>
        <dbReference type="EMBL" id="QJX00991.1"/>
    </source>
</evidence>
<evidence type="ECO:0000256" key="2">
    <source>
        <dbReference type="ARBA" id="ARBA00022748"/>
    </source>
</evidence>
<feature type="signal peptide" evidence="5">
    <location>
        <begin position="1"/>
        <end position="20"/>
    </location>
</feature>
<comment type="subcellular location">
    <subcellularLocation>
        <location evidence="1">Cell envelope</location>
    </subcellularLocation>
</comment>
<dbReference type="RefSeq" id="WP_171475628.1">
    <property type="nucleotide sequence ID" value="NZ_CP053452.2"/>
</dbReference>
<dbReference type="InterPro" id="IPR050553">
    <property type="entry name" value="Thioredoxin_ResA/DsbE_sf"/>
</dbReference>
<gene>
    <name evidence="7" type="ORF">FTUN_8629</name>
</gene>
<dbReference type="GO" id="GO:0030313">
    <property type="term" value="C:cell envelope"/>
    <property type="evidence" value="ECO:0007669"/>
    <property type="project" value="UniProtKB-SubCell"/>
</dbReference>
<feature type="domain" description="Thioredoxin" evidence="6">
    <location>
        <begin position="32"/>
        <end position="183"/>
    </location>
</feature>
<evidence type="ECO:0000256" key="3">
    <source>
        <dbReference type="ARBA" id="ARBA00023157"/>
    </source>
</evidence>
<evidence type="ECO:0000313" key="8">
    <source>
        <dbReference type="Proteomes" id="UP000503447"/>
    </source>
</evidence>
<dbReference type="Gene3D" id="3.40.30.10">
    <property type="entry name" value="Glutaredoxin"/>
    <property type="match status" value="1"/>
</dbReference>
<keyword evidence="3" id="KW-1015">Disulfide bond</keyword>
<dbReference type="CDD" id="cd02966">
    <property type="entry name" value="TlpA_like_family"/>
    <property type="match status" value="1"/>
</dbReference>
<organism evidence="7 8">
    <name type="scientific">Frigoriglobus tundricola</name>
    <dbReference type="NCBI Taxonomy" id="2774151"/>
    <lineage>
        <taxon>Bacteria</taxon>
        <taxon>Pseudomonadati</taxon>
        <taxon>Planctomycetota</taxon>
        <taxon>Planctomycetia</taxon>
        <taxon>Gemmatales</taxon>
        <taxon>Gemmataceae</taxon>
        <taxon>Frigoriglobus</taxon>
    </lineage>
</organism>
<dbReference type="Proteomes" id="UP000503447">
    <property type="component" value="Chromosome"/>
</dbReference>
<evidence type="ECO:0000256" key="4">
    <source>
        <dbReference type="ARBA" id="ARBA00023284"/>
    </source>
</evidence>
<dbReference type="PANTHER" id="PTHR42852">
    <property type="entry name" value="THIOL:DISULFIDE INTERCHANGE PROTEIN DSBE"/>
    <property type="match status" value="1"/>
</dbReference>
<keyword evidence="2" id="KW-0201">Cytochrome c-type biogenesis</keyword>
<dbReference type="PROSITE" id="PS51352">
    <property type="entry name" value="THIOREDOXIN_2"/>
    <property type="match status" value="1"/>
</dbReference>
<dbReference type="AlphaFoldDB" id="A0A6M5Z6H5"/>
<keyword evidence="5" id="KW-0732">Signal</keyword>
<dbReference type="GO" id="GO:0017004">
    <property type="term" value="P:cytochrome complex assembly"/>
    <property type="evidence" value="ECO:0007669"/>
    <property type="project" value="UniProtKB-KW"/>
</dbReference>
<dbReference type="Pfam" id="PF08534">
    <property type="entry name" value="Redoxin"/>
    <property type="match status" value="1"/>
</dbReference>
<dbReference type="InterPro" id="IPR017937">
    <property type="entry name" value="Thioredoxin_CS"/>
</dbReference>
<evidence type="ECO:0000256" key="1">
    <source>
        <dbReference type="ARBA" id="ARBA00004196"/>
    </source>
</evidence>
<keyword evidence="8" id="KW-1185">Reference proteome</keyword>